<keyword evidence="4 6" id="KW-0521">NADP</keyword>
<reference evidence="9" key="1">
    <citation type="submission" date="2021-02" db="EMBL/GenBank/DDBJ databases">
        <authorList>
            <person name="Nowell W R."/>
        </authorList>
    </citation>
    <scope>NUCLEOTIDE SEQUENCE</scope>
</reference>
<keyword evidence="6 7" id="KW-0503">Monooxygenase</keyword>
<comment type="subcellular location">
    <subcellularLocation>
        <location evidence="6">Endoplasmic reticulum membrane</location>
    </subcellularLocation>
</comment>
<keyword evidence="6" id="KW-0256">Endoplasmic reticulum</keyword>
<evidence type="ECO:0000256" key="8">
    <source>
        <dbReference type="SAM" id="Phobius"/>
    </source>
</evidence>
<accession>A0A814NRD0</accession>
<dbReference type="GO" id="GO:0004499">
    <property type="term" value="F:N,N-dimethylaniline monooxygenase activity"/>
    <property type="evidence" value="ECO:0007669"/>
    <property type="project" value="UniProtKB-UniRule"/>
</dbReference>
<feature type="transmembrane region" description="Helical" evidence="8">
    <location>
        <begin position="507"/>
        <end position="528"/>
    </location>
</feature>
<evidence type="ECO:0000256" key="7">
    <source>
        <dbReference type="RuleBase" id="RU361177"/>
    </source>
</evidence>
<evidence type="ECO:0000256" key="3">
    <source>
        <dbReference type="ARBA" id="ARBA00022827"/>
    </source>
</evidence>
<dbReference type="Proteomes" id="UP000663860">
    <property type="component" value="Unassembled WGS sequence"/>
</dbReference>
<organism evidence="9 10">
    <name type="scientific">Adineta steineri</name>
    <dbReference type="NCBI Taxonomy" id="433720"/>
    <lineage>
        <taxon>Eukaryota</taxon>
        <taxon>Metazoa</taxon>
        <taxon>Spiralia</taxon>
        <taxon>Gnathifera</taxon>
        <taxon>Rotifera</taxon>
        <taxon>Eurotatoria</taxon>
        <taxon>Bdelloidea</taxon>
        <taxon>Adinetida</taxon>
        <taxon>Adinetidae</taxon>
        <taxon>Adineta</taxon>
    </lineage>
</organism>
<dbReference type="SUPFAM" id="SSF51905">
    <property type="entry name" value="FAD/NAD(P)-binding domain"/>
    <property type="match status" value="2"/>
</dbReference>
<keyword evidence="3 6" id="KW-0274">FAD</keyword>
<evidence type="ECO:0000313" key="10">
    <source>
        <dbReference type="Proteomes" id="UP000663860"/>
    </source>
</evidence>
<evidence type="ECO:0000256" key="2">
    <source>
        <dbReference type="ARBA" id="ARBA00022630"/>
    </source>
</evidence>
<dbReference type="GO" id="GO:0005789">
    <property type="term" value="C:endoplasmic reticulum membrane"/>
    <property type="evidence" value="ECO:0007669"/>
    <property type="project" value="UniProtKB-SubCell"/>
</dbReference>
<keyword evidence="8" id="KW-1133">Transmembrane helix</keyword>
<dbReference type="PRINTS" id="PR00370">
    <property type="entry name" value="FMOXYGENASE"/>
</dbReference>
<dbReference type="InterPro" id="IPR020946">
    <property type="entry name" value="Flavin_mOase-like"/>
</dbReference>
<evidence type="ECO:0000256" key="1">
    <source>
        <dbReference type="ARBA" id="ARBA00009183"/>
    </source>
</evidence>
<dbReference type="InterPro" id="IPR050346">
    <property type="entry name" value="FMO-like"/>
</dbReference>
<dbReference type="Pfam" id="PF00743">
    <property type="entry name" value="FMO-like"/>
    <property type="match status" value="1"/>
</dbReference>
<keyword evidence="8" id="KW-0812">Transmembrane</keyword>
<evidence type="ECO:0000256" key="5">
    <source>
        <dbReference type="ARBA" id="ARBA00023002"/>
    </source>
</evidence>
<dbReference type="EC" id="1.-.-.-" evidence="7"/>
<dbReference type="GO" id="GO:0050660">
    <property type="term" value="F:flavin adenine dinucleotide binding"/>
    <property type="evidence" value="ECO:0007669"/>
    <property type="project" value="InterPro"/>
</dbReference>
<evidence type="ECO:0000256" key="4">
    <source>
        <dbReference type="ARBA" id="ARBA00022857"/>
    </source>
</evidence>
<dbReference type="AlphaFoldDB" id="A0A814NRD0"/>
<keyword evidence="2 6" id="KW-0285">Flavoprotein</keyword>
<dbReference type="InterPro" id="IPR000960">
    <property type="entry name" value="Flavin_mOase"/>
</dbReference>
<dbReference type="InterPro" id="IPR036188">
    <property type="entry name" value="FAD/NAD-bd_sf"/>
</dbReference>
<comment type="caution">
    <text evidence="9">The sequence shown here is derived from an EMBL/GenBank/DDBJ whole genome shotgun (WGS) entry which is preliminary data.</text>
</comment>
<evidence type="ECO:0000256" key="6">
    <source>
        <dbReference type="PIRNR" id="PIRNR000332"/>
    </source>
</evidence>
<proteinExistence type="inferred from homology"/>
<gene>
    <name evidence="9" type="ORF">IZO911_LOCUS22812</name>
</gene>
<sequence length="529" mass="61670">MGRKSVAIIGAGVSGLAAGKVLLEDGFDITIFDRHKTLGGIWSPDWAYVHQHTQTIANLMEFSNLHDTEAMDCAPWENIHNYLKRYADKFHLIERIRFETKIILIDKNDLKNGNLPWIVKIETASGDHETLQFDLVVVATCLFSTLEEPNFRGQNKFAGSIQHITDIKKEDQLKNKRVIVIGGAKSAIDMATLAAMHANSCHMVFSHSYWILPHKILHGYIPLDYGFSRIFTHIFDPFPNAPHSAAFYFLHRVFSSVFTKISDSIANFLISKYKSDLFADEKFIPKESIRNPHNLMRVTKEFITMIRENRIIRKLASIDEIIDETTIRLDSGEFLQADLIICATGFIETFPFLSETLTKALVKNTTTSKSDEGIDLDLYRRIIPIGIPNIAFIGLPAPLHTWMFYEVQCHWMSDYFLGRIKLPNTEKEMLEEIETTRQFIYKMFKRKSYYFQYYWLEPMEIYLRDMGVSLYRTNNWISEYFGVYRPKRLSTLHDERKAKAEGKTTNIWYFSFQHTILLFLILLFIWFFF</sequence>
<keyword evidence="5 6" id="KW-0560">Oxidoreductase</keyword>
<comment type="similarity">
    <text evidence="1 6 7">Belongs to the FMO family.</text>
</comment>
<evidence type="ECO:0000313" key="9">
    <source>
        <dbReference type="EMBL" id="CAF1096811.1"/>
    </source>
</evidence>
<dbReference type="PIRSF" id="PIRSF000332">
    <property type="entry name" value="FMO"/>
    <property type="match status" value="1"/>
</dbReference>
<dbReference type="EMBL" id="CAJNOE010000258">
    <property type="protein sequence ID" value="CAF1096811.1"/>
    <property type="molecule type" value="Genomic_DNA"/>
</dbReference>
<dbReference type="GO" id="GO:0050661">
    <property type="term" value="F:NADP binding"/>
    <property type="evidence" value="ECO:0007669"/>
    <property type="project" value="InterPro"/>
</dbReference>
<protein>
    <recommendedName>
        <fullName evidence="7">Flavin-containing monooxygenase</fullName>
        <ecNumber evidence="7">1.-.-.-</ecNumber>
    </recommendedName>
</protein>
<name>A0A814NRD0_9BILA</name>
<keyword evidence="6 8" id="KW-0472">Membrane</keyword>
<dbReference type="Gene3D" id="3.50.50.60">
    <property type="entry name" value="FAD/NAD(P)-binding domain"/>
    <property type="match status" value="3"/>
</dbReference>
<dbReference type="PANTHER" id="PTHR23023">
    <property type="entry name" value="DIMETHYLANILINE MONOOXYGENASE"/>
    <property type="match status" value="1"/>
</dbReference>
<comment type="cofactor">
    <cofactor evidence="6 7">
        <name>FAD</name>
        <dbReference type="ChEBI" id="CHEBI:57692"/>
    </cofactor>
</comment>